<dbReference type="Pfam" id="PF07883">
    <property type="entry name" value="Cupin_2"/>
    <property type="match status" value="1"/>
</dbReference>
<gene>
    <name evidence="2" type="ORF">HP555_07280</name>
</gene>
<evidence type="ECO:0000313" key="2">
    <source>
        <dbReference type="EMBL" id="QQG65682.1"/>
    </source>
</evidence>
<dbReference type="EMBL" id="CP054140">
    <property type="protein sequence ID" value="QQG65682.1"/>
    <property type="molecule type" value="Genomic_DNA"/>
</dbReference>
<evidence type="ECO:0000313" key="3">
    <source>
        <dbReference type="Proteomes" id="UP000596092"/>
    </source>
</evidence>
<proteinExistence type="predicted"/>
<sequence>MHNWTFLHLFVDEDDVSRVDPHFTQELTAIEFAPPAPPMFVSHPMDVQSLAMIELPVGWQGGWHPSPRKQWVICLAGEMGYEAGDGTVFTLHPGTCILTTDIRGKGHNSWNAGTVPVRLALVQL</sequence>
<feature type="domain" description="Cupin type-2" evidence="1">
    <location>
        <begin position="52"/>
        <end position="120"/>
    </location>
</feature>
<dbReference type="InterPro" id="IPR014710">
    <property type="entry name" value="RmlC-like_jellyroll"/>
</dbReference>
<dbReference type="Gene3D" id="2.60.120.10">
    <property type="entry name" value="Jelly Rolls"/>
    <property type="match status" value="1"/>
</dbReference>
<protein>
    <submittedName>
        <fullName evidence="2">Cupin domain-containing protein</fullName>
    </submittedName>
</protein>
<dbReference type="Proteomes" id="UP000596092">
    <property type="component" value="Chromosome"/>
</dbReference>
<dbReference type="InterPro" id="IPR011051">
    <property type="entry name" value="RmlC_Cupin_sf"/>
</dbReference>
<dbReference type="RefSeq" id="WP_199261038.1">
    <property type="nucleotide sequence ID" value="NZ_CP054140.1"/>
</dbReference>
<name>A0A7T5VD33_9BACT</name>
<dbReference type="InterPro" id="IPR013096">
    <property type="entry name" value="Cupin_2"/>
</dbReference>
<organism evidence="2 3">
    <name type="scientific">Desulfobulbus oligotrophicus</name>
    <dbReference type="NCBI Taxonomy" id="1909699"/>
    <lineage>
        <taxon>Bacteria</taxon>
        <taxon>Pseudomonadati</taxon>
        <taxon>Thermodesulfobacteriota</taxon>
        <taxon>Desulfobulbia</taxon>
        <taxon>Desulfobulbales</taxon>
        <taxon>Desulfobulbaceae</taxon>
        <taxon>Desulfobulbus</taxon>
    </lineage>
</organism>
<keyword evidence="3" id="KW-1185">Reference proteome</keyword>
<dbReference type="SUPFAM" id="SSF51182">
    <property type="entry name" value="RmlC-like cupins"/>
    <property type="match status" value="1"/>
</dbReference>
<dbReference type="AlphaFoldDB" id="A0A7T5VD33"/>
<evidence type="ECO:0000259" key="1">
    <source>
        <dbReference type="Pfam" id="PF07883"/>
    </source>
</evidence>
<accession>A0A7T5VD33</accession>
<dbReference type="KEGG" id="dog:HP555_07280"/>
<reference evidence="2 3" key="1">
    <citation type="submission" date="2020-05" db="EMBL/GenBank/DDBJ databases">
        <title>Complete genome of Desulfobulbus oligotrophicus.</title>
        <authorList>
            <person name="Podar M."/>
        </authorList>
    </citation>
    <scope>NUCLEOTIDE SEQUENCE [LARGE SCALE GENOMIC DNA]</scope>
    <source>
        <strain evidence="2 3">Prop6</strain>
    </source>
</reference>